<organism evidence="1 2">
    <name type="scientific">Papaver atlanticum</name>
    <dbReference type="NCBI Taxonomy" id="357466"/>
    <lineage>
        <taxon>Eukaryota</taxon>
        <taxon>Viridiplantae</taxon>
        <taxon>Streptophyta</taxon>
        <taxon>Embryophyta</taxon>
        <taxon>Tracheophyta</taxon>
        <taxon>Spermatophyta</taxon>
        <taxon>Magnoliopsida</taxon>
        <taxon>Ranunculales</taxon>
        <taxon>Papaveraceae</taxon>
        <taxon>Papaveroideae</taxon>
        <taxon>Papaver</taxon>
    </lineage>
</organism>
<sequence>CQAIHLQLKANSRKRKVNTTFGLSGRSNLRFHKELLQMQLLRTCTYCRYIERGGRINLRFHKELLQLLLLI</sequence>
<name>A0AAD4SPU7_9MAGN</name>
<evidence type="ECO:0000313" key="1">
    <source>
        <dbReference type="EMBL" id="KAI3915397.1"/>
    </source>
</evidence>
<feature type="non-terminal residue" evidence="1">
    <location>
        <position position="1"/>
    </location>
</feature>
<evidence type="ECO:0000313" key="2">
    <source>
        <dbReference type="Proteomes" id="UP001202328"/>
    </source>
</evidence>
<accession>A0AAD4SPU7</accession>
<dbReference type="EMBL" id="JAJJMB010009159">
    <property type="protein sequence ID" value="KAI3915397.1"/>
    <property type="molecule type" value="Genomic_DNA"/>
</dbReference>
<comment type="caution">
    <text evidence="1">The sequence shown here is derived from an EMBL/GenBank/DDBJ whole genome shotgun (WGS) entry which is preliminary data.</text>
</comment>
<feature type="non-terminal residue" evidence="1">
    <location>
        <position position="71"/>
    </location>
</feature>
<proteinExistence type="predicted"/>
<gene>
    <name evidence="1" type="ORF">MKW98_022355</name>
</gene>
<protein>
    <submittedName>
        <fullName evidence="1">Uncharacterized protein</fullName>
    </submittedName>
</protein>
<keyword evidence="2" id="KW-1185">Reference proteome</keyword>
<dbReference type="Proteomes" id="UP001202328">
    <property type="component" value="Unassembled WGS sequence"/>
</dbReference>
<dbReference type="AlphaFoldDB" id="A0AAD4SPU7"/>
<reference evidence="1" key="1">
    <citation type="submission" date="2022-04" db="EMBL/GenBank/DDBJ databases">
        <title>A functionally conserved STORR gene fusion in Papaver species that diverged 16.8 million years ago.</title>
        <authorList>
            <person name="Catania T."/>
        </authorList>
    </citation>
    <scope>NUCLEOTIDE SEQUENCE</scope>
    <source>
        <strain evidence="1">S-188037</strain>
    </source>
</reference>